<dbReference type="Proteomes" id="UP000501926">
    <property type="component" value="Chromosome"/>
</dbReference>
<sequence>MPYTVDNNNPAGRYYRNYGTWTHNYFTKESLCHNKYQKNTR</sequence>
<reference evidence="1 2" key="1">
    <citation type="submission" date="2020-02" db="EMBL/GenBank/DDBJ databases">
        <title>Newly sequenced genome of strain CSTR1 showed variability in Candidatus Kuenenia stuttgartiensis genomes.</title>
        <authorList>
            <person name="Ding C."/>
            <person name="Adrian L."/>
        </authorList>
    </citation>
    <scope>NUCLEOTIDE SEQUENCE [LARGE SCALE GENOMIC DNA]</scope>
    <source>
        <strain evidence="1 2">CSTR1</strain>
    </source>
</reference>
<dbReference type="EMBL" id="CP049055">
    <property type="protein sequence ID" value="QII10472.1"/>
    <property type="molecule type" value="Genomic_DNA"/>
</dbReference>
<proteinExistence type="predicted"/>
<accession>A0A6G7GM84</accession>
<evidence type="ECO:0000313" key="2">
    <source>
        <dbReference type="Proteomes" id="UP000501926"/>
    </source>
</evidence>
<organism evidence="1 2">
    <name type="scientific">Kuenenia stuttgartiensis</name>
    <dbReference type="NCBI Taxonomy" id="174633"/>
    <lineage>
        <taxon>Bacteria</taxon>
        <taxon>Pseudomonadati</taxon>
        <taxon>Planctomycetota</taxon>
        <taxon>Candidatus Brocadiia</taxon>
        <taxon>Candidatus Brocadiales</taxon>
        <taxon>Candidatus Brocadiaceae</taxon>
        <taxon>Candidatus Kuenenia</taxon>
    </lineage>
</organism>
<protein>
    <submittedName>
        <fullName evidence="1">Uncharacterized protein</fullName>
    </submittedName>
</protein>
<evidence type="ECO:0000313" key="1">
    <source>
        <dbReference type="EMBL" id="QII10472.1"/>
    </source>
</evidence>
<name>A0A6G7GM84_KUEST</name>
<dbReference type="AlphaFoldDB" id="A0A6G7GM84"/>
<gene>
    <name evidence="1" type="ORF">KsCSTR_10930</name>
</gene>